<gene>
    <name evidence="1" type="ORF">GVT53_13365</name>
</gene>
<organism evidence="1 2">
    <name type="scientific">Flagellimonas oceani</name>
    <dbReference type="NCBI Taxonomy" id="2698672"/>
    <lineage>
        <taxon>Bacteria</taxon>
        <taxon>Pseudomonadati</taxon>
        <taxon>Bacteroidota</taxon>
        <taxon>Flavobacteriia</taxon>
        <taxon>Flavobacteriales</taxon>
        <taxon>Flavobacteriaceae</taxon>
        <taxon>Flagellimonas</taxon>
    </lineage>
</organism>
<dbReference type="AlphaFoldDB" id="A0A6G7J512"/>
<evidence type="ECO:0000313" key="1">
    <source>
        <dbReference type="EMBL" id="QII45624.1"/>
    </source>
</evidence>
<sequence length="352" mass="39807">MKKLIGNMMRAALLVFVLGLSSCQEEYEEVGGGDEEQTIAAQSDTAALVEKMASLDGSFDNIVDGASCFAVKFPYTVNANGVEINIDSTNDLEKIYDVFDATIDVNNIVEIVFPITITFSDYTQITIQNKEELLSMARECIEGGDDDDIECVDFVYPITLFTFVIDTEQTAQIEVKNDKEMFQAFSELEENRLISIQYPITVVKYDGTEVVVTSNTEFKATLEMARNMCDEDDDNDFNDNDFSEEELVEYLMACPMQVKQVIRDQMDNSEQYLEHLMTFRADGSVVLSTFTADVIVGAWNTGMSNGAVMLNLEFENFTDFTSEWQVYKLEEDLIKLYIDDGNKIILEKRCDI</sequence>
<dbReference type="KEGG" id="mut:GVT53_13365"/>
<accession>A0A6G7J512</accession>
<evidence type="ECO:0008006" key="3">
    <source>
        <dbReference type="Google" id="ProtNLM"/>
    </source>
</evidence>
<dbReference type="Proteomes" id="UP000502928">
    <property type="component" value="Chromosome"/>
</dbReference>
<dbReference type="EMBL" id="CP049616">
    <property type="protein sequence ID" value="QII45624.1"/>
    <property type="molecule type" value="Genomic_DNA"/>
</dbReference>
<proteinExistence type="predicted"/>
<keyword evidence="2" id="KW-1185">Reference proteome</keyword>
<reference evidence="1 2" key="1">
    <citation type="submission" date="2020-02" db="EMBL/GenBank/DDBJ databases">
        <title>Complete genome of Muricauda sp. 501str8.</title>
        <authorList>
            <person name="Dong B."/>
            <person name="Zhu S."/>
            <person name="Yang J."/>
            <person name="Chen J."/>
        </authorList>
    </citation>
    <scope>NUCLEOTIDE SEQUENCE [LARGE SCALE GENOMIC DNA]</scope>
    <source>
        <strain evidence="1 2">501str8</strain>
    </source>
</reference>
<name>A0A6G7J512_9FLAO</name>
<protein>
    <recommendedName>
        <fullName evidence="3">Lipoprotein</fullName>
    </recommendedName>
</protein>
<dbReference type="RefSeq" id="WP_166249030.1">
    <property type="nucleotide sequence ID" value="NZ_CP049616.1"/>
</dbReference>
<dbReference type="PROSITE" id="PS51257">
    <property type="entry name" value="PROKAR_LIPOPROTEIN"/>
    <property type="match status" value="1"/>
</dbReference>
<evidence type="ECO:0000313" key="2">
    <source>
        <dbReference type="Proteomes" id="UP000502928"/>
    </source>
</evidence>